<comment type="caution">
    <text evidence="1">The sequence shown here is derived from an EMBL/GenBank/DDBJ whole genome shotgun (WGS) entry which is preliminary data.</text>
</comment>
<dbReference type="AlphaFoldDB" id="A0A8I0N1F8"/>
<organism evidence="1 2">
    <name type="scientific">Pseudoalteromonas peptidolytica F12-50-A1</name>
    <dbReference type="NCBI Taxonomy" id="1315280"/>
    <lineage>
        <taxon>Bacteria</taxon>
        <taxon>Pseudomonadati</taxon>
        <taxon>Pseudomonadota</taxon>
        <taxon>Gammaproteobacteria</taxon>
        <taxon>Alteromonadales</taxon>
        <taxon>Pseudoalteromonadaceae</taxon>
        <taxon>Pseudoalteromonas</taxon>
    </lineage>
</organism>
<accession>A0A8I0N1F8</accession>
<proteinExistence type="predicted"/>
<name>A0A8I0N1F8_9GAMM</name>
<evidence type="ECO:0000313" key="1">
    <source>
        <dbReference type="EMBL" id="MBE0349212.1"/>
    </source>
</evidence>
<dbReference type="EMBL" id="AQHF01000034">
    <property type="protein sequence ID" value="MBE0349212.1"/>
    <property type="molecule type" value="Genomic_DNA"/>
</dbReference>
<dbReference type="RefSeq" id="WP_147391283.1">
    <property type="nucleotide sequence ID" value="NZ_AQHF01000034.1"/>
</dbReference>
<dbReference type="Proteomes" id="UP000660708">
    <property type="component" value="Unassembled WGS sequence"/>
</dbReference>
<protein>
    <submittedName>
        <fullName evidence="1">Uncharacterized protein</fullName>
    </submittedName>
</protein>
<gene>
    <name evidence="1" type="ORF">PPEP_b1161</name>
</gene>
<evidence type="ECO:0000313" key="2">
    <source>
        <dbReference type="Proteomes" id="UP000660708"/>
    </source>
</evidence>
<reference evidence="1 2" key="1">
    <citation type="submission" date="2015-06" db="EMBL/GenBank/DDBJ databases">
        <title>Genome sequence of Pseudoalteromonas peptidolytica.</title>
        <authorList>
            <person name="Xie B.-B."/>
            <person name="Rong J.-C."/>
            <person name="Qin Q.-L."/>
            <person name="Zhang Y.-Z."/>
        </authorList>
    </citation>
    <scope>NUCLEOTIDE SEQUENCE [LARGE SCALE GENOMIC DNA]</scope>
    <source>
        <strain evidence="1 2">F12-50-A1</strain>
    </source>
</reference>
<keyword evidence="2" id="KW-1185">Reference proteome</keyword>
<sequence length="116" mass="12724">MITLLVALVGQTMAFDFVGSKVSASIIEAAEHQTVVLSDGNLSTDTDDCCDTQCCENDCICPDNACTTFVFITLRLNVPYRLHTHDLDIGLTHRYTGRHVPPLERPPILPSPLIPI</sequence>